<feature type="transmembrane region" description="Helical" evidence="7">
    <location>
        <begin position="167"/>
        <end position="187"/>
    </location>
</feature>
<name>Q166Q8_ROSDO</name>
<dbReference type="OrthoDB" id="9806302at2"/>
<dbReference type="InterPro" id="IPR052031">
    <property type="entry name" value="Membrane_Transporter-Flippase"/>
</dbReference>
<evidence type="ECO:0000313" key="8">
    <source>
        <dbReference type="EMBL" id="ABG32035.1"/>
    </source>
</evidence>
<accession>Q166Q8</accession>
<protein>
    <submittedName>
        <fullName evidence="8">MatE efflux family protein</fullName>
    </submittedName>
</protein>
<dbReference type="EMBL" id="CP000362">
    <property type="protein sequence ID" value="ABG32035.1"/>
    <property type="molecule type" value="Genomic_DNA"/>
</dbReference>
<evidence type="ECO:0000256" key="5">
    <source>
        <dbReference type="ARBA" id="ARBA00022989"/>
    </source>
</evidence>
<feature type="transmembrane region" description="Helical" evidence="7">
    <location>
        <begin position="385"/>
        <end position="403"/>
    </location>
</feature>
<evidence type="ECO:0000256" key="1">
    <source>
        <dbReference type="ARBA" id="ARBA00004429"/>
    </source>
</evidence>
<dbReference type="RefSeq" id="WP_011568652.1">
    <property type="nucleotide sequence ID" value="NC_008209.1"/>
</dbReference>
<dbReference type="AlphaFoldDB" id="Q166Q8"/>
<keyword evidence="6 7" id="KW-0472">Membrane</keyword>
<dbReference type="HOGENOM" id="CLU_012893_0_1_5"/>
<organism evidence="8 9">
    <name type="scientific">Roseobacter denitrificans (strain ATCC 33942 / OCh 114)</name>
    <name type="common">Erythrobacter sp. (strain OCh 114)</name>
    <name type="synonym">Roseobacter denitrificans</name>
    <dbReference type="NCBI Taxonomy" id="375451"/>
    <lineage>
        <taxon>Bacteria</taxon>
        <taxon>Pseudomonadati</taxon>
        <taxon>Pseudomonadota</taxon>
        <taxon>Alphaproteobacteria</taxon>
        <taxon>Rhodobacterales</taxon>
        <taxon>Roseobacteraceae</taxon>
        <taxon>Roseobacter</taxon>
    </lineage>
</organism>
<dbReference type="GO" id="GO:0042910">
    <property type="term" value="F:xenobiotic transmembrane transporter activity"/>
    <property type="evidence" value="ECO:0007669"/>
    <property type="project" value="InterPro"/>
</dbReference>
<dbReference type="KEGG" id="rde:RD1_2470"/>
<feature type="transmembrane region" description="Helical" evidence="7">
    <location>
        <begin position="351"/>
        <end position="373"/>
    </location>
</feature>
<dbReference type="Pfam" id="PF01554">
    <property type="entry name" value="MatE"/>
    <property type="match status" value="2"/>
</dbReference>
<proteinExistence type="predicted"/>
<sequence length="445" mass="45559">MASRELTSGPVWRALIAVSAPMTFGILAVLSVGLVDAFFLGQLGNAPLAAVGFIYPLTTALTSLSIGMSAGANAAISQAVGRGGSDDHPQRLAIHAVAVGLLLSVAVALGFLFSAPLLFSWMGASDQPLTEAVSYVPFWSLSFPFLVVMMVVNAIFRAYGDGGTSSLIMIGSALVNIALTPLFIFGWGPVAGMGTEGAALATAIGRGLGCTAAIYWAWRTGVLAICGDMLKGIAFSLQEIFKVGLPAAFSNAINPAGIALVTAAVATLGDEAVAGFGAATRIQSVAVVVLLALSAGIGPVVGQNWGADKQERAQAAMRIAWMACVAYGLCLGVVMALFADQLAGLFAQGDAAAYAAQYLRIVGWSLFGYGIVITTNAAMNARSKAGYSMGLSIGRIFFVYVPAAWVGALFLGFTGVLFAAVAANLLAVGAAYFCARKTKIVTALI</sequence>
<dbReference type="GO" id="GO:0015297">
    <property type="term" value="F:antiporter activity"/>
    <property type="evidence" value="ECO:0007669"/>
    <property type="project" value="InterPro"/>
</dbReference>
<evidence type="ECO:0000256" key="7">
    <source>
        <dbReference type="SAM" id="Phobius"/>
    </source>
</evidence>
<feature type="transmembrane region" description="Helical" evidence="7">
    <location>
        <begin position="53"/>
        <end position="80"/>
    </location>
</feature>
<dbReference type="PANTHER" id="PTHR43549">
    <property type="entry name" value="MULTIDRUG RESISTANCE PROTEIN YPNP-RELATED"/>
    <property type="match status" value="1"/>
</dbReference>
<dbReference type="NCBIfam" id="TIGR00797">
    <property type="entry name" value="matE"/>
    <property type="match status" value="1"/>
</dbReference>
<evidence type="ECO:0000256" key="3">
    <source>
        <dbReference type="ARBA" id="ARBA00022475"/>
    </source>
</evidence>
<feature type="transmembrane region" description="Helical" evidence="7">
    <location>
        <begin position="199"/>
        <end position="218"/>
    </location>
</feature>
<dbReference type="GO" id="GO:0005886">
    <property type="term" value="C:plasma membrane"/>
    <property type="evidence" value="ECO:0007669"/>
    <property type="project" value="UniProtKB-SubCell"/>
</dbReference>
<feature type="transmembrane region" description="Helical" evidence="7">
    <location>
        <begin position="135"/>
        <end position="155"/>
    </location>
</feature>
<feature type="transmembrane region" description="Helical" evidence="7">
    <location>
        <begin position="409"/>
        <end position="435"/>
    </location>
</feature>
<feature type="transmembrane region" description="Helical" evidence="7">
    <location>
        <begin position="92"/>
        <end position="115"/>
    </location>
</feature>
<dbReference type="InterPro" id="IPR048279">
    <property type="entry name" value="MdtK-like"/>
</dbReference>
<dbReference type="STRING" id="375451.RD1_2470"/>
<dbReference type="Proteomes" id="UP000007029">
    <property type="component" value="Chromosome"/>
</dbReference>
<feature type="transmembrane region" description="Helical" evidence="7">
    <location>
        <begin position="285"/>
        <end position="307"/>
    </location>
</feature>
<keyword evidence="3" id="KW-1003">Cell membrane</keyword>
<feature type="transmembrane region" description="Helical" evidence="7">
    <location>
        <begin position="319"/>
        <end position="339"/>
    </location>
</feature>
<evidence type="ECO:0000256" key="2">
    <source>
        <dbReference type="ARBA" id="ARBA00022448"/>
    </source>
</evidence>
<comment type="subcellular location">
    <subcellularLocation>
        <location evidence="1">Cell inner membrane</location>
        <topology evidence="1">Multi-pass membrane protein</topology>
    </subcellularLocation>
</comment>
<feature type="transmembrane region" description="Helical" evidence="7">
    <location>
        <begin position="239"/>
        <end position="265"/>
    </location>
</feature>
<dbReference type="InterPro" id="IPR002528">
    <property type="entry name" value="MATE_fam"/>
</dbReference>
<reference evidence="8 9" key="1">
    <citation type="journal article" date="2007" name="J. Bacteriol.">
        <title>The complete genome sequence of Roseobacter denitrificans reveals a mixotrophic rather than photosynthetic metabolism.</title>
        <authorList>
            <person name="Swingley W.D."/>
            <person name="Sadekar S."/>
            <person name="Mastrian S.D."/>
            <person name="Matthies H.J."/>
            <person name="Hao J."/>
            <person name="Ramos H."/>
            <person name="Acharya C.R."/>
            <person name="Conrad A.L."/>
            <person name="Taylor H.L."/>
            <person name="Dejesa L.C."/>
            <person name="Shah M.K."/>
            <person name="O'huallachain M.E."/>
            <person name="Lince M.T."/>
            <person name="Blankenship R.E."/>
            <person name="Beatty J.T."/>
            <person name="Touchman J.W."/>
        </authorList>
    </citation>
    <scope>NUCLEOTIDE SEQUENCE [LARGE SCALE GENOMIC DNA]</scope>
    <source>
        <strain evidence="9">ATCC 33942 / OCh 114</strain>
    </source>
</reference>
<gene>
    <name evidence="8" type="ordered locus">RD1_2470</name>
</gene>
<keyword evidence="5 7" id="KW-1133">Transmembrane helix</keyword>
<feature type="transmembrane region" description="Helical" evidence="7">
    <location>
        <begin position="12"/>
        <end position="41"/>
    </location>
</feature>
<dbReference type="eggNOG" id="COG0534">
    <property type="taxonomic scope" value="Bacteria"/>
</dbReference>
<dbReference type="PANTHER" id="PTHR43549:SF3">
    <property type="entry name" value="MULTIDRUG RESISTANCE PROTEIN YPNP-RELATED"/>
    <property type="match status" value="1"/>
</dbReference>
<evidence type="ECO:0000256" key="4">
    <source>
        <dbReference type="ARBA" id="ARBA00022692"/>
    </source>
</evidence>
<evidence type="ECO:0000256" key="6">
    <source>
        <dbReference type="ARBA" id="ARBA00023136"/>
    </source>
</evidence>
<keyword evidence="4 7" id="KW-0812">Transmembrane</keyword>
<keyword evidence="9" id="KW-1185">Reference proteome</keyword>
<dbReference type="CDD" id="cd13149">
    <property type="entry name" value="MATE_like_2"/>
    <property type="match status" value="1"/>
</dbReference>
<dbReference type="PIRSF" id="PIRSF006603">
    <property type="entry name" value="DinF"/>
    <property type="match status" value="1"/>
</dbReference>
<keyword evidence="2" id="KW-0813">Transport</keyword>
<evidence type="ECO:0000313" key="9">
    <source>
        <dbReference type="Proteomes" id="UP000007029"/>
    </source>
</evidence>